<evidence type="ECO:0000256" key="6">
    <source>
        <dbReference type="ARBA" id="ARBA00023065"/>
    </source>
</evidence>
<evidence type="ECO:0000256" key="9">
    <source>
        <dbReference type="ARBA" id="ARBA00035120"/>
    </source>
</evidence>
<dbReference type="PANTHER" id="PTHR28259:SF1">
    <property type="entry name" value="FLUORIDE EXPORT PROTEIN 1-RELATED"/>
    <property type="match status" value="1"/>
</dbReference>
<feature type="transmembrane region" description="Helical" evidence="11">
    <location>
        <begin position="32"/>
        <end position="54"/>
    </location>
</feature>
<feature type="transmembrane region" description="Helical" evidence="11">
    <location>
        <begin position="96"/>
        <end position="119"/>
    </location>
</feature>
<name>A0A7G8PR13_9FLAO</name>
<evidence type="ECO:0000256" key="1">
    <source>
        <dbReference type="ARBA" id="ARBA00004651"/>
    </source>
</evidence>
<keyword evidence="13" id="KW-1185">Reference proteome</keyword>
<keyword evidence="8 11" id="KW-0407">Ion channel</keyword>
<keyword evidence="4 11" id="KW-0812">Transmembrane</keyword>
<gene>
    <name evidence="11" type="primary">fluC</name>
    <name evidence="11" type="synonym">crcB</name>
    <name evidence="12" type="ORF">ALE3EI_0189</name>
</gene>
<keyword evidence="7 11" id="KW-0472">Membrane</keyword>
<protein>
    <recommendedName>
        <fullName evidence="11">Fluoride-specific ion channel FluC</fullName>
    </recommendedName>
</protein>
<comment type="subcellular location">
    <subcellularLocation>
        <location evidence="1 11">Cell membrane</location>
        <topology evidence="1 11">Multi-pass membrane protein</topology>
    </subcellularLocation>
</comment>
<proteinExistence type="inferred from homology"/>
<dbReference type="InterPro" id="IPR003691">
    <property type="entry name" value="FluC"/>
</dbReference>
<dbReference type="AlphaFoldDB" id="A0A7G8PR13"/>
<dbReference type="GO" id="GO:0062054">
    <property type="term" value="F:fluoride channel activity"/>
    <property type="evidence" value="ECO:0007669"/>
    <property type="project" value="UniProtKB-UniRule"/>
</dbReference>
<keyword evidence="6 11" id="KW-0406">Ion transport</keyword>
<dbReference type="EMBL" id="CP052909">
    <property type="protein sequence ID" value="QNJ96779.1"/>
    <property type="molecule type" value="Genomic_DNA"/>
</dbReference>
<dbReference type="RefSeq" id="WP_186989934.1">
    <property type="nucleotide sequence ID" value="NZ_CP052909.1"/>
</dbReference>
<keyword evidence="5 11" id="KW-1133">Transmembrane helix</keyword>
<dbReference type="NCBIfam" id="TIGR00494">
    <property type="entry name" value="crcB"/>
    <property type="match status" value="1"/>
</dbReference>
<keyword evidence="2 11" id="KW-1003">Cell membrane</keyword>
<feature type="binding site" evidence="11">
    <location>
        <position position="74"/>
    </location>
    <ligand>
        <name>Na(+)</name>
        <dbReference type="ChEBI" id="CHEBI:29101"/>
        <note>structural</note>
    </ligand>
</feature>
<evidence type="ECO:0000313" key="13">
    <source>
        <dbReference type="Proteomes" id="UP000515514"/>
    </source>
</evidence>
<evidence type="ECO:0000313" key="12">
    <source>
        <dbReference type="EMBL" id="QNJ96779.1"/>
    </source>
</evidence>
<feature type="binding site" evidence="11">
    <location>
        <position position="77"/>
    </location>
    <ligand>
        <name>Na(+)</name>
        <dbReference type="ChEBI" id="CHEBI:29101"/>
        <note>structural</note>
    </ligand>
</feature>
<evidence type="ECO:0000256" key="2">
    <source>
        <dbReference type="ARBA" id="ARBA00022475"/>
    </source>
</evidence>
<dbReference type="Proteomes" id="UP000515514">
    <property type="component" value="Chromosome"/>
</dbReference>
<dbReference type="GO" id="GO:0005886">
    <property type="term" value="C:plasma membrane"/>
    <property type="evidence" value="ECO:0007669"/>
    <property type="project" value="UniProtKB-SubCell"/>
</dbReference>
<dbReference type="GO" id="GO:0140114">
    <property type="term" value="P:cellular detoxification of fluoride"/>
    <property type="evidence" value="ECO:0007669"/>
    <property type="project" value="UniProtKB-UniRule"/>
</dbReference>
<dbReference type="HAMAP" id="MF_00454">
    <property type="entry name" value="FluC"/>
    <property type="match status" value="1"/>
</dbReference>
<comment type="function">
    <text evidence="11">Fluoride-specific ion channel. Important for reducing fluoride concentration in the cell, thus reducing its toxicity.</text>
</comment>
<evidence type="ECO:0000256" key="11">
    <source>
        <dbReference type="HAMAP-Rule" id="MF_00454"/>
    </source>
</evidence>
<keyword evidence="11" id="KW-0915">Sodium</keyword>
<reference evidence="12 13" key="1">
    <citation type="submission" date="2020-04" db="EMBL/GenBank/DDBJ databases">
        <title>Genome sequence of Altibacter aquimarinus strain ALE3EI.</title>
        <authorList>
            <person name="Oh H.-M."/>
            <person name="Jang D."/>
        </authorList>
    </citation>
    <scope>NUCLEOTIDE SEQUENCE [LARGE SCALE GENOMIC DNA]</scope>
    <source>
        <strain evidence="12 13">ALE3EI</strain>
    </source>
</reference>
<evidence type="ECO:0000256" key="3">
    <source>
        <dbReference type="ARBA" id="ARBA00022519"/>
    </source>
</evidence>
<dbReference type="KEGG" id="alti:ALE3EI_0189"/>
<keyword evidence="3" id="KW-0997">Cell inner membrane</keyword>
<comment type="activity regulation">
    <text evidence="11">Na(+) is not transported, but it plays an essential structural role and its presence is essential for fluoride channel function.</text>
</comment>
<sequence length="123" mass="12894">MKQLLLVFLGGGLGSALRFGVMKIMSTPANAFPYGTLSVNILGSLIIGILLGVLVKGNPTSENMTVLLVAGFCGGFTTFSAFALENYQFLKNGDLLNFSLYTGGSILLGLLAVFLGIWLGKAI</sequence>
<feature type="transmembrane region" description="Helical" evidence="11">
    <location>
        <begin position="66"/>
        <end position="84"/>
    </location>
</feature>
<dbReference type="Pfam" id="PF02537">
    <property type="entry name" value="CRCB"/>
    <property type="match status" value="1"/>
</dbReference>
<dbReference type="PANTHER" id="PTHR28259">
    <property type="entry name" value="FLUORIDE EXPORT PROTEIN 1-RELATED"/>
    <property type="match status" value="1"/>
</dbReference>
<keyword evidence="11" id="KW-0479">Metal-binding</keyword>
<evidence type="ECO:0000256" key="5">
    <source>
        <dbReference type="ARBA" id="ARBA00022989"/>
    </source>
</evidence>
<evidence type="ECO:0000256" key="7">
    <source>
        <dbReference type="ARBA" id="ARBA00023136"/>
    </source>
</evidence>
<evidence type="ECO:0000256" key="8">
    <source>
        <dbReference type="ARBA" id="ARBA00023303"/>
    </source>
</evidence>
<comment type="catalytic activity">
    <reaction evidence="10">
        <text>fluoride(in) = fluoride(out)</text>
        <dbReference type="Rhea" id="RHEA:76159"/>
        <dbReference type="ChEBI" id="CHEBI:17051"/>
    </reaction>
    <physiologicalReaction direction="left-to-right" evidence="10">
        <dbReference type="Rhea" id="RHEA:76160"/>
    </physiologicalReaction>
</comment>
<comment type="similarity">
    <text evidence="9 11">Belongs to the fluoride channel Fluc/FEX (TC 1.A.43) family.</text>
</comment>
<evidence type="ECO:0000256" key="4">
    <source>
        <dbReference type="ARBA" id="ARBA00022692"/>
    </source>
</evidence>
<dbReference type="GO" id="GO:0046872">
    <property type="term" value="F:metal ion binding"/>
    <property type="evidence" value="ECO:0007669"/>
    <property type="project" value="UniProtKB-KW"/>
</dbReference>
<accession>A0A7G8PR13</accession>
<evidence type="ECO:0000256" key="10">
    <source>
        <dbReference type="ARBA" id="ARBA00035585"/>
    </source>
</evidence>
<organism evidence="12 13">
    <name type="scientific">Constantimarinum furrinae</name>
    <dbReference type="NCBI Taxonomy" id="2562285"/>
    <lineage>
        <taxon>Bacteria</taxon>
        <taxon>Pseudomonadati</taxon>
        <taxon>Bacteroidota</taxon>
        <taxon>Flavobacteriia</taxon>
        <taxon>Flavobacteriales</taxon>
        <taxon>Flavobacteriaceae</taxon>
        <taxon>Altibacter/Constantimarinum group</taxon>
        <taxon>Constantimarinum</taxon>
    </lineage>
</organism>
<keyword evidence="11" id="KW-0813">Transport</keyword>